<feature type="transmembrane region" description="Helical" evidence="8">
    <location>
        <begin position="237"/>
        <end position="263"/>
    </location>
</feature>
<name>A0ABR8UV82_9MICC</name>
<evidence type="ECO:0000313" key="11">
    <source>
        <dbReference type="EMBL" id="MBD7996470.1"/>
    </source>
</evidence>
<comment type="caution">
    <text evidence="11">The sequence shown here is derived from an EMBL/GenBank/DDBJ whole genome shotgun (WGS) entry which is preliminary data.</text>
</comment>
<keyword evidence="4" id="KW-0997">Cell inner membrane</keyword>
<dbReference type="PANTHER" id="PTHR43357">
    <property type="entry name" value="INNER MEMBRANE ABC TRANSPORTER PERMEASE PROTEIN YDCV"/>
    <property type="match status" value="1"/>
</dbReference>
<dbReference type="EMBL" id="JACSQD010000007">
    <property type="protein sequence ID" value="MBD7996470.1"/>
    <property type="molecule type" value="Genomic_DNA"/>
</dbReference>
<keyword evidence="5 8" id="KW-0812">Transmembrane</keyword>
<dbReference type="PANTHER" id="PTHR43357:SF4">
    <property type="entry name" value="INNER MEMBRANE ABC TRANSPORTER PERMEASE PROTEIN YDCV"/>
    <property type="match status" value="1"/>
</dbReference>
<feature type="transmembrane region" description="Helical" evidence="8">
    <location>
        <begin position="534"/>
        <end position="556"/>
    </location>
</feature>
<protein>
    <submittedName>
        <fullName evidence="11">Iron ABC transporter permease</fullName>
    </submittedName>
</protein>
<dbReference type="Gene3D" id="1.10.3720.10">
    <property type="entry name" value="MetI-like"/>
    <property type="match status" value="2"/>
</dbReference>
<evidence type="ECO:0000256" key="8">
    <source>
        <dbReference type="RuleBase" id="RU363032"/>
    </source>
</evidence>
<feature type="compositionally biased region" description="Polar residues" evidence="9">
    <location>
        <begin position="90"/>
        <end position="114"/>
    </location>
</feature>
<feature type="transmembrane region" description="Helical" evidence="8">
    <location>
        <begin position="568"/>
        <end position="588"/>
    </location>
</feature>
<evidence type="ECO:0000313" key="12">
    <source>
        <dbReference type="Proteomes" id="UP000609874"/>
    </source>
</evidence>
<feature type="domain" description="ABC transmembrane type-1" evidence="10">
    <location>
        <begin position="530"/>
        <end position="718"/>
    </location>
</feature>
<dbReference type="Proteomes" id="UP000609874">
    <property type="component" value="Unassembled WGS sequence"/>
</dbReference>
<sequence length="735" mass="74554">MNSSSNSVSPEAGRLSAAGSSPDGQNPAAQSPTVSRSSGSRSTGWRRPGWRFSGRLPAGQVPAGRLPVRRGWAARRPATQVSAGRWPAGQTATGRRPTGQSLAGQSPAGQSPAGQSPAGRWSAGRLPAGRAAGPAARRDARGTSGRGSAGRGAPNKGAPNKGVPGKGTSNKVASNRGSSNQSASDRGPRGDGLHWLRLAVWAALALLVLLPLGVILVRGAQPANADVLTDPYVLAAAWNSVSSAAGSAALATAFGALLAVVLDRTDLPGRTVLRWILLLPFLIPPFIGAMSWMALLSPAGTVNQTLMALTGSARPLLDIYGGGGVVFLLAVHSYPLAYLVISAALRRVPGSLEEAARISGAGGLRTFCQVTLPLVRPAVVAAFVLTLVANLSDFGIPALIGLPERYTTLTTLVYRYLASGTVTNPLPAVAAIGVVLLVLGLAAVLLQRRLPGGSELGGSGAAALPLQLGSARWVVAALLWCTAAVVCVLPLLALTEQALLPAPGVPLTWENLTLANIARALTSGGALTGIANSVLLALGAALACGVLGLAVGALLTRSKHRSNTALDVTAMLPQALPGLVLAVAWLLIAPALGIFNTPWVILGAYVMAFLALVVQSVRAPLESVPVSLDEAARISGAGPLRALGDVALRLSVPAAVSGAVVVALTAVRELTISILLVAPGSQTLGVVIFNLQQAGDYNSASALALLVTIVGVAGLSATAALGARRTARTRFRKGK</sequence>
<keyword evidence="12" id="KW-1185">Reference proteome</keyword>
<comment type="similarity">
    <text evidence="8">Belongs to the binding-protein-dependent transport system permease family.</text>
</comment>
<evidence type="ECO:0000256" key="9">
    <source>
        <dbReference type="SAM" id="MobiDB-lite"/>
    </source>
</evidence>
<dbReference type="PROSITE" id="PS50928">
    <property type="entry name" value="ABC_TM1"/>
    <property type="match status" value="2"/>
</dbReference>
<feature type="transmembrane region" description="Helical" evidence="8">
    <location>
        <begin position="426"/>
        <end position="446"/>
    </location>
</feature>
<feature type="compositionally biased region" description="Low complexity" evidence="9">
    <location>
        <begin position="123"/>
        <end position="135"/>
    </location>
</feature>
<keyword evidence="3" id="KW-1003">Cell membrane</keyword>
<evidence type="ECO:0000256" key="7">
    <source>
        <dbReference type="ARBA" id="ARBA00023136"/>
    </source>
</evidence>
<feature type="transmembrane region" description="Helical" evidence="8">
    <location>
        <begin position="473"/>
        <end position="493"/>
    </location>
</feature>
<evidence type="ECO:0000256" key="6">
    <source>
        <dbReference type="ARBA" id="ARBA00022989"/>
    </source>
</evidence>
<feature type="transmembrane region" description="Helical" evidence="8">
    <location>
        <begin position="594"/>
        <end position="614"/>
    </location>
</feature>
<feature type="compositionally biased region" description="Low complexity" evidence="9">
    <location>
        <begin position="31"/>
        <end position="51"/>
    </location>
</feature>
<feature type="transmembrane region" description="Helical" evidence="8">
    <location>
        <begin position="195"/>
        <end position="217"/>
    </location>
</feature>
<evidence type="ECO:0000256" key="4">
    <source>
        <dbReference type="ARBA" id="ARBA00022519"/>
    </source>
</evidence>
<keyword evidence="2 8" id="KW-0813">Transport</keyword>
<feature type="transmembrane region" description="Helical" evidence="8">
    <location>
        <begin position="703"/>
        <end position="723"/>
    </location>
</feature>
<keyword evidence="7 8" id="KW-0472">Membrane</keyword>
<feature type="domain" description="ABC transmembrane type-1" evidence="10">
    <location>
        <begin position="237"/>
        <end position="447"/>
    </location>
</feature>
<dbReference type="Pfam" id="PF00528">
    <property type="entry name" value="BPD_transp_1"/>
    <property type="match status" value="2"/>
</dbReference>
<feature type="transmembrane region" description="Helical" evidence="8">
    <location>
        <begin position="319"/>
        <end position="341"/>
    </location>
</feature>
<feature type="compositionally biased region" description="Polar residues" evidence="9">
    <location>
        <begin position="18"/>
        <end position="30"/>
    </location>
</feature>
<evidence type="ECO:0000256" key="3">
    <source>
        <dbReference type="ARBA" id="ARBA00022475"/>
    </source>
</evidence>
<reference evidence="11 12" key="1">
    <citation type="submission" date="2020-08" db="EMBL/GenBank/DDBJ databases">
        <title>A Genomic Blueprint of the Chicken Gut Microbiome.</title>
        <authorList>
            <person name="Gilroy R."/>
            <person name="Ravi A."/>
            <person name="Getino M."/>
            <person name="Pursley I."/>
            <person name="Horton D.L."/>
            <person name="Alikhan N.-F."/>
            <person name="Baker D."/>
            <person name="Gharbi K."/>
            <person name="Hall N."/>
            <person name="Watson M."/>
            <person name="Adriaenssens E.M."/>
            <person name="Foster-Nyarko E."/>
            <person name="Jarju S."/>
            <person name="Secka A."/>
            <person name="Antonio M."/>
            <person name="Oren A."/>
            <person name="Chaudhuri R."/>
            <person name="La Ragione R.M."/>
            <person name="Hildebrand F."/>
            <person name="Pallen M.J."/>
        </authorList>
    </citation>
    <scope>NUCLEOTIDE SEQUENCE [LARGE SCALE GENOMIC DNA]</scope>
    <source>
        <strain evidence="11 12">Sa2CUA1</strain>
    </source>
</reference>
<proteinExistence type="inferred from homology"/>
<evidence type="ECO:0000256" key="5">
    <source>
        <dbReference type="ARBA" id="ARBA00022692"/>
    </source>
</evidence>
<evidence type="ECO:0000259" key="10">
    <source>
        <dbReference type="PROSITE" id="PS50928"/>
    </source>
</evidence>
<gene>
    <name evidence="11" type="ORF">H9639_14310</name>
</gene>
<feature type="compositionally biased region" description="Polar residues" evidence="9">
    <location>
        <begin position="167"/>
        <end position="184"/>
    </location>
</feature>
<organism evidence="11 12">
    <name type="scientific">Arthrobacter gallicola</name>
    <dbReference type="NCBI Taxonomy" id="2762225"/>
    <lineage>
        <taxon>Bacteria</taxon>
        <taxon>Bacillati</taxon>
        <taxon>Actinomycetota</taxon>
        <taxon>Actinomycetes</taxon>
        <taxon>Micrococcales</taxon>
        <taxon>Micrococcaceae</taxon>
        <taxon>Arthrobacter</taxon>
    </lineage>
</organism>
<evidence type="ECO:0000256" key="1">
    <source>
        <dbReference type="ARBA" id="ARBA00004429"/>
    </source>
</evidence>
<dbReference type="InterPro" id="IPR000515">
    <property type="entry name" value="MetI-like"/>
</dbReference>
<accession>A0ABR8UV82</accession>
<feature type="region of interest" description="Disordered" evidence="9">
    <location>
        <begin position="1"/>
        <end position="188"/>
    </location>
</feature>
<dbReference type="CDD" id="cd06261">
    <property type="entry name" value="TM_PBP2"/>
    <property type="match status" value="2"/>
</dbReference>
<feature type="transmembrane region" description="Helical" evidence="8">
    <location>
        <begin position="275"/>
        <end position="299"/>
    </location>
</feature>
<feature type="transmembrane region" description="Helical" evidence="8">
    <location>
        <begin position="670"/>
        <end position="691"/>
    </location>
</feature>
<evidence type="ECO:0000256" key="2">
    <source>
        <dbReference type="ARBA" id="ARBA00022448"/>
    </source>
</evidence>
<dbReference type="SUPFAM" id="SSF161098">
    <property type="entry name" value="MetI-like"/>
    <property type="match status" value="2"/>
</dbReference>
<dbReference type="InterPro" id="IPR035906">
    <property type="entry name" value="MetI-like_sf"/>
</dbReference>
<keyword evidence="6 8" id="KW-1133">Transmembrane helix</keyword>
<feature type="transmembrane region" description="Helical" evidence="8">
    <location>
        <begin position="379"/>
        <end position="400"/>
    </location>
</feature>
<comment type="subcellular location">
    <subcellularLocation>
        <location evidence="1">Cell inner membrane</location>
        <topology evidence="1">Multi-pass membrane protein</topology>
    </subcellularLocation>
    <subcellularLocation>
        <location evidence="8">Cell membrane</location>
        <topology evidence="8">Multi-pass membrane protein</topology>
    </subcellularLocation>
</comment>